<keyword evidence="2" id="KW-1133">Transmembrane helix</keyword>
<feature type="transmembrane region" description="Helical" evidence="2">
    <location>
        <begin position="94"/>
        <end position="118"/>
    </location>
</feature>
<sequence length="126" mass="13698">RFQKRISQSARNQAEVREEKPPVKFGTTKAIRLHHVEEPNNGHQPHSNMSNSTMPSSFSQQKNYNTTVGAPSDVGKSSLNEIGTTSKWSMRKKVLVGSTVALSIAAVITITVVLSILLTKPTGKVA</sequence>
<evidence type="ECO:0000256" key="2">
    <source>
        <dbReference type="SAM" id="Phobius"/>
    </source>
</evidence>
<evidence type="ECO:0000256" key="1">
    <source>
        <dbReference type="SAM" id="MobiDB-lite"/>
    </source>
</evidence>
<proteinExistence type="predicted"/>
<name>A0A8S3JZZ4_9BILA</name>
<protein>
    <submittedName>
        <fullName evidence="3">Uncharacterized protein</fullName>
    </submittedName>
</protein>
<feature type="compositionally biased region" description="Polar residues" evidence="1">
    <location>
        <begin position="1"/>
        <end position="12"/>
    </location>
</feature>
<evidence type="ECO:0000313" key="4">
    <source>
        <dbReference type="Proteomes" id="UP000681720"/>
    </source>
</evidence>
<dbReference type="Proteomes" id="UP000681720">
    <property type="component" value="Unassembled WGS sequence"/>
</dbReference>
<keyword evidence="2" id="KW-0812">Transmembrane</keyword>
<reference evidence="3" key="1">
    <citation type="submission" date="2021-02" db="EMBL/GenBank/DDBJ databases">
        <authorList>
            <person name="Nowell W R."/>
        </authorList>
    </citation>
    <scope>NUCLEOTIDE SEQUENCE</scope>
</reference>
<accession>A0A8S3JZZ4</accession>
<evidence type="ECO:0000313" key="3">
    <source>
        <dbReference type="EMBL" id="CAF5222234.1"/>
    </source>
</evidence>
<keyword evidence="2" id="KW-0472">Membrane</keyword>
<gene>
    <name evidence="3" type="ORF">GIL414_LOCUS84964</name>
</gene>
<dbReference type="EMBL" id="CAJOBJ010368425">
    <property type="protein sequence ID" value="CAF5222234.1"/>
    <property type="molecule type" value="Genomic_DNA"/>
</dbReference>
<organism evidence="3 4">
    <name type="scientific">Rotaria magnacalcarata</name>
    <dbReference type="NCBI Taxonomy" id="392030"/>
    <lineage>
        <taxon>Eukaryota</taxon>
        <taxon>Metazoa</taxon>
        <taxon>Spiralia</taxon>
        <taxon>Gnathifera</taxon>
        <taxon>Rotifera</taxon>
        <taxon>Eurotatoria</taxon>
        <taxon>Bdelloidea</taxon>
        <taxon>Philodinida</taxon>
        <taxon>Philodinidae</taxon>
        <taxon>Rotaria</taxon>
    </lineage>
</organism>
<comment type="caution">
    <text evidence="3">The sequence shown here is derived from an EMBL/GenBank/DDBJ whole genome shotgun (WGS) entry which is preliminary data.</text>
</comment>
<feature type="compositionally biased region" description="Polar residues" evidence="1">
    <location>
        <begin position="41"/>
        <end position="78"/>
    </location>
</feature>
<feature type="non-terminal residue" evidence="3">
    <location>
        <position position="1"/>
    </location>
</feature>
<dbReference type="AlphaFoldDB" id="A0A8S3JZZ4"/>
<feature type="region of interest" description="Disordered" evidence="1">
    <location>
        <begin position="1"/>
        <end position="78"/>
    </location>
</feature>